<keyword evidence="4 7" id="KW-0472">Membrane</keyword>
<protein>
    <recommendedName>
        <fullName evidence="7">Flagellar protein</fullName>
    </recommendedName>
</protein>
<dbReference type="RefSeq" id="WP_136553971.1">
    <property type="nucleotide sequence ID" value="NZ_STGJ01000011.1"/>
</dbReference>
<feature type="chain" id="PRO_5020294071" description="Flagellar protein" evidence="8">
    <location>
        <begin position="19"/>
        <end position="142"/>
    </location>
</feature>
<organism evidence="9 10">
    <name type="scientific">Crenobacter intestini</name>
    <dbReference type="NCBI Taxonomy" id="2563443"/>
    <lineage>
        <taxon>Bacteria</taxon>
        <taxon>Pseudomonadati</taxon>
        <taxon>Pseudomonadota</taxon>
        <taxon>Betaproteobacteria</taxon>
        <taxon>Neisseriales</taxon>
        <taxon>Neisseriaceae</taxon>
        <taxon>Crenobacter</taxon>
    </lineage>
</organism>
<dbReference type="AlphaFoldDB" id="A0A4T0URD4"/>
<keyword evidence="1 7" id="KW-1003">Cell membrane</keyword>
<dbReference type="NCBIfam" id="TIGR03500">
    <property type="entry name" value="FliO_TIGR"/>
    <property type="match status" value="1"/>
</dbReference>
<keyword evidence="10" id="KW-1185">Reference proteome</keyword>
<evidence type="ECO:0000256" key="8">
    <source>
        <dbReference type="SAM" id="SignalP"/>
    </source>
</evidence>
<evidence type="ECO:0000256" key="4">
    <source>
        <dbReference type="ARBA" id="ARBA00023136"/>
    </source>
</evidence>
<keyword evidence="5 7" id="KW-0975">Bacterial flagellum</keyword>
<keyword evidence="9" id="KW-0282">Flagellum</keyword>
<evidence type="ECO:0000313" key="10">
    <source>
        <dbReference type="Proteomes" id="UP000308891"/>
    </source>
</evidence>
<reference evidence="9 10" key="1">
    <citation type="submission" date="2019-04" db="EMBL/GenBank/DDBJ databases">
        <title>Crenobacter sp. nov.</title>
        <authorList>
            <person name="Shi S."/>
        </authorList>
    </citation>
    <scope>NUCLEOTIDE SEQUENCE [LARGE SCALE GENOMIC DNA]</scope>
    <source>
        <strain evidence="9 10">GY 70310</strain>
    </source>
</reference>
<accession>A0A4T0URD4</accession>
<feature type="signal peptide" evidence="8">
    <location>
        <begin position="1"/>
        <end position="18"/>
    </location>
</feature>
<evidence type="ECO:0000256" key="6">
    <source>
        <dbReference type="ARBA" id="ARBA00037937"/>
    </source>
</evidence>
<gene>
    <name evidence="9" type="primary">fliO</name>
    <name evidence="9" type="ORF">E5K04_10960</name>
</gene>
<dbReference type="InterPro" id="IPR052205">
    <property type="entry name" value="FliO/MopB"/>
</dbReference>
<evidence type="ECO:0000256" key="5">
    <source>
        <dbReference type="ARBA" id="ARBA00023143"/>
    </source>
</evidence>
<evidence type="ECO:0000256" key="1">
    <source>
        <dbReference type="ARBA" id="ARBA00022475"/>
    </source>
</evidence>
<sequence>MRVLPIVLAAALPATAWAQANAVQAAPSGWASLLQVLLSLALVLALIVGAAWLTRRLGGGALGASRHLRVVGGVMVGQKERVVIVEQGGQWLVLGVTAGSVTLLDKQAKPDDAPEAPQTALPESFSRILANTLARARKGGGQ</sequence>
<comment type="caution">
    <text evidence="9">The sequence shown here is derived from an EMBL/GenBank/DDBJ whole genome shotgun (WGS) entry which is preliminary data.</text>
</comment>
<keyword evidence="9" id="KW-0969">Cilium</keyword>
<proteinExistence type="inferred from homology"/>
<dbReference type="PANTHER" id="PTHR38766:SF1">
    <property type="entry name" value="FLAGELLAR PROTEIN FLIO"/>
    <property type="match status" value="1"/>
</dbReference>
<dbReference type="PANTHER" id="PTHR38766">
    <property type="entry name" value="FLAGELLAR PROTEIN FLIO"/>
    <property type="match status" value="1"/>
</dbReference>
<dbReference type="InterPro" id="IPR022781">
    <property type="entry name" value="Flagellar_biosynth_FliO"/>
</dbReference>
<comment type="similarity">
    <text evidence="6 7">Belongs to the FliO/MopB family.</text>
</comment>
<dbReference type="GO" id="GO:0009425">
    <property type="term" value="C:bacterial-type flagellum basal body"/>
    <property type="evidence" value="ECO:0007669"/>
    <property type="project" value="UniProtKB-SubCell"/>
</dbReference>
<dbReference type="EMBL" id="STGJ01000011">
    <property type="protein sequence ID" value="TIC81430.1"/>
    <property type="molecule type" value="Genomic_DNA"/>
</dbReference>
<keyword evidence="2 7" id="KW-0812">Transmembrane</keyword>
<name>A0A4T0URD4_9NEIS</name>
<evidence type="ECO:0000313" key="9">
    <source>
        <dbReference type="EMBL" id="TIC81430.1"/>
    </source>
</evidence>
<dbReference type="Pfam" id="PF04347">
    <property type="entry name" value="FliO"/>
    <property type="match status" value="1"/>
</dbReference>
<evidence type="ECO:0000256" key="2">
    <source>
        <dbReference type="ARBA" id="ARBA00022692"/>
    </source>
</evidence>
<keyword evidence="8" id="KW-0732">Signal</keyword>
<evidence type="ECO:0000256" key="3">
    <source>
        <dbReference type="ARBA" id="ARBA00022989"/>
    </source>
</evidence>
<feature type="transmembrane region" description="Helical" evidence="7">
    <location>
        <begin position="32"/>
        <end position="53"/>
    </location>
</feature>
<keyword evidence="9" id="KW-0966">Cell projection</keyword>
<evidence type="ECO:0000256" key="7">
    <source>
        <dbReference type="RuleBase" id="RU362064"/>
    </source>
</evidence>
<dbReference type="GO" id="GO:0044781">
    <property type="term" value="P:bacterial-type flagellum organization"/>
    <property type="evidence" value="ECO:0007669"/>
    <property type="project" value="UniProtKB-UniRule"/>
</dbReference>
<dbReference type="Proteomes" id="UP000308891">
    <property type="component" value="Unassembled WGS sequence"/>
</dbReference>
<comment type="subcellular location">
    <subcellularLocation>
        <location evidence="7">Cell membrane</location>
    </subcellularLocation>
    <subcellularLocation>
        <location evidence="7">Bacterial flagellum basal body</location>
    </subcellularLocation>
</comment>
<keyword evidence="3 7" id="KW-1133">Transmembrane helix</keyword>
<dbReference type="OrthoDB" id="9182371at2"/>
<dbReference type="GO" id="GO:0005886">
    <property type="term" value="C:plasma membrane"/>
    <property type="evidence" value="ECO:0007669"/>
    <property type="project" value="UniProtKB-SubCell"/>
</dbReference>